<keyword evidence="9" id="KW-1185">Reference proteome</keyword>
<proteinExistence type="inferred from homology"/>
<keyword evidence="5 6" id="KW-0472">Membrane</keyword>
<dbReference type="PANTHER" id="PTHR23427:SF2">
    <property type="entry name" value="SURFEIT LOCUS PROTEIN 1"/>
    <property type="match status" value="1"/>
</dbReference>
<dbReference type="PROSITE" id="PS50895">
    <property type="entry name" value="SURF1"/>
    <property type="match status" value="1"/>
</dbReference>
<organism evidence="8 9">
    <name type="scientific">Roseivivax halotolerans</name>
    <dbReference type="NCBI Taxonomy" id="93684"/>
    <lineage>
        <taxon>Bacteria</taxon>
        <taxon>Pseudomonadati</taxon>
        <taxon>Pseudomonadota</taxon>
        <taxon>Alphaproteobacteria</taxon>
        <taxon>Rhodobacterales</taxon>
        <taxon>Roseobacteraceae</taxon>
        <taxon>Roseivivax</taxon>
    </lineage>
</organism>
<comment type="subcellular location">
    <subcellularLocation>
        <location evidence="6">Cell membrane</location>
        <topology evidence="6">Multi-pass membrane protein</topology>
    </subcellularLocation>
    <subcellularLocation>
        <location evidence="1">Membrane</location>
    </subcellularLocation>
</comment>
<keyword evidence="3 6" id="KW-0812">Transmembrane</keyword>
<dbReference type="EMBL" id="FOXV01000002">
    <property type="protein sequence ID" value="SFQ17275.1"/>
    <property type="molecule type" value="Genomic_DNA"/>
</dbReference>
<evidence type="ECO:0000256" key="7">
    <source>
        <dbReference type="SAM" id="MobiDB-lite"/>
    </source>
</evidence>
<evidence type="ECO:0000256" key="3">
    <source>
        <dbReference type="ARBA" id="ARBA00022692"/>
    </source>
</evidence>
<dbReference type="GO" id="GO:0005886">
    <property type="term" value="C:plasma membrane"/>
    <property type="evidence" value="ECO:0007669"/>
    <property type="project" value="UniProtKB-SubCell"/>
</dbReference>
<evidence type="ECO:0000256" key="4">
    <source>
        <dbReference type="ARBA" id="ARBA00022989"/>
    </source>
</evidence>
<dbReference type="Pfam" id="PF02104">
    <property type="entry name" value="SURF1"/>
    <property type="match status" value="1"/>
</dbReference>
<dbReference type="STRING" id="93684.SAMN05421853_102249"/>
<evidence type="ECO:0000313" key="9">
    <source>
        <dbReference type="Proteomes" id="UP000243106"/>
    </source>
</evidence>
<dbReference type="AlphaFoldDB" id="A0A1I5WC87"/>
<dbReference type="InterPro" id="IPR045214">
    <property type="entry name" value="Surf1/Surf4"/>
</dbReference>
<dbReference type="Proteomes" id="UP000243106">
    <property type="component" value="Unassembled WGS sequence"/>
</dbReference>
<reference evidence="9" key="1">
    <citation type="submission" date="2016-10" db="EMBL/GenBank/DDBJ databases">
        <authorList>
            <person name="Varghese N."/>
            <person name="Submissions S."/>
        </authorList>
    </citation>
    <scope>NUCLEOTIDE SEQUENCE [LARGE SCALE GENOMIC DNA]</scope>
    <source>
        <strain evidence="9">JCM 10271</strain>
    </source>
</reference>
<sequence>MPPVKRLLAPLIFGLAGCAILIALGVWQVQRLAWKEGILAEIEAKIDGAAEPLPDVVSPSEQRYQPVALSGEIGAGELHVLVSVKQRGAGYRIIAPFTTDAGRQILLDRGYVENEAKTSERRIGETEVTGNLHWPDDRTSSTPRNDVEGNTWFARDIGPMAEALGTEPLLVIARSETPPAPGITPLPVSTEGIPNNHLQYAITWFSLAAIWAVMTGLYIRRSRAAEKGTVT</sequence>
<feature type="transmembrane region" description="Helical" evidence="6">
    <location>
        <begin position="7"/>
        <end position="27"/>
    </location>
</feature>
<feature type="transmembrane region" description="Helical" evidence="6">
    <location>
        <begin position="198"/>
        <end position="219"/>
    </location>
</feature>
<evidence type="ECO:0000256" key="5">
    <source>
        <dbReference type="ARBA" id="ARBA00023136"/>
    </source>
</evidence>
<dbReference type="PROSITE" id="PS51257">
    <property type="entry name" value="PROKAR_LIPOPROTEIN"/>
    <property type="match status" value="1"/>
</dbReference>
<name>A0A1I5WC87_9RHOB</name>
<feature type="region of interest" description="Disordered" evidence="7">
    <location>
        <begin position="129"/>
        <end position="149"/>
    </location>
</feature>
<accession>A0A1I5WC87</accession>
<comment type="similarity">
    <text evidence="2 6">Belongs to the SURF1 family.</text>
</comment>
<evidence type="ECO:0000256" key="1">
    <source>
        <dbReference type="ARBA" id="ARBA00004370"/>
    </source>
</evidence>
<dbReference type="CDD" id="cd06662">
    <property type="entry name" value="SURF1"/>
    <property type="match status" value="1"/>
</dbReference>
<gene>
    <name evidence="8" type="ORF">SAMN05421853_102249</name>
</gene>
<keyword evidence="4 6" id="KW-1133">Transmembrane helix</keyword>
<dbReference type="PANTHER" id="PTHR23427">
    <property type="entry name" value="SURFEIT LOCUS PROTEIN"/>
    <property type="match status" value="1"/>
</dbReference>
<evidence type="ECO:0000256" key="2">
    <source>
        <dbReference type="ARBA" id="ARBA00007165"/>
    </source>
</evidence>
<evidence type="ECO:0000256" key="6">
    <source>
        <dbReference type="RuleBase" id="RU363076"/>
    </source>
</evidence>
<protein>
    <recommendedName>
        <fullName evidence="6">SURF1-like protein</fullName>
    </recommendedName>
</protein>
<dbReference type="InterPro" id="IPR002994">
    <property type="entry name" value="Surf1/Shy1"/>
</dbReference>
<evidence type="ECO:0000313" key="8">
    <source>
        <dbReference type="EMBL" id="SFQ17275.1"/>
    </source>
</evidence>
<keyword evidence="6" id="KW-1003">Cell membrane</keyword>